<dbReference type="Gene3D" id="3.30.470.20">
    <property type="entry name" value="ATP-grasp fold, B domain"/>
    <property type="match status" value="1"/>
</dbReference>
<reference evidence="6 7" key="1">
    <citation type="submission" date="2021-01" db="EMBL/GenBank/DDBJ databases">
        <title>Sequencing the genomes of 1000 actinobacteria strains.</title>
        <authorList>
            <person name="Klenk H.-P."/>
        </authorList>
    </citation>
    <scope>NUCLEOTIDE SEQUENCE [LARGE SCALE GENOMIC DNA]</scope>
    <source>
        <strain evidence="6 7">DSM 46000</strain>
    </source>
</reference>
<sequence length="461" mass="49844">MESFDNTAPRPSPEAFILAGAFRVLFRNHGYLRELAARGLKALVLTPESSRGQVEAVLVESSVLAGLVEDVAYVSGEMDTESSFTPGTFAAIERWRETYRIAGVFAMEEMLVEPAGLLCDVLGLPSPGLRASRVCRSKYLQRSYIQRYRPRSLTIAPGTRSAVELGGIHYPAVLKPAARHASSGVVACMSADEVMRSLPGYPPHETLLLEQQIEGPEFSVESLVQGGKIIFASVTEKRTNEGGCRSFVELGHTVPAGDACVGGSHVPGAVLEANRDVLETLDYQDGITHSEWRVTQDGDVYLMEIASRTPGDGITHLYALACGEPLEPQVIRIALGERAELAAPRRYARQVYLDHAPGVLRDVVVDWPGVEPSWVGPTQMWPTLAPGAPGEPATLRGVLVLGERGTELNELRSSDDRVVTFFLDADTPAELDELESVVRSMVHIVADPARSECGAPVTVSC</sequence>
<protein>
    <recommendedName>
        <fullName evidence="5">ATP-grasp domain-containing protein</fullName>
    </recommendedName>
</protein>
<dbReference type="Gene3D" id="3.40.50.20">
    <property type="match status" value="1"/>
</dbReference>
<dbReference type="InterPro" id="IPR011761">
    <property type="entry name" value="ATP-grasp"/>
</dbReference>
<evidence type="ECO:0000256" key="1">
    <source>
        <dbReference type="ARBA" id="ARBA00022598"/>
    </source>
</evidence>
<dbReference type="EMBL" id="JAFBBO010000001">
    <property type="protein sequence ID" value="MBM7478948.1"/>
    <property type="molecule type" value="Genomic_DNA"/>
</dbReference>
<keyword evidence="1" id="KW-0436">Ligase</keyword>
<dbReference type="Proteomes" id="UP000698059">
    <property type="component" value="Unassembled WGS sequence"/>
</dbReference>
<evidence type="ECO:0000313" key="6">
    <source>
        <dbReference type="EMBL" id="MBM7478948.1"/>
    </source>
</evidence>
<dbReference type="RefSeq" id="WP_205306962.1">
    <property type="nucleotide sequence ID" value="NZ_BAAAVF010000009.1"/>
</dbReference>
<keyword evidence="2 4" id="KW-0547">Nucleotide-binding</keyword>
<evidence type="ECO:0000313" key="7">
    <source>
        <dbReference type="Proteomes" id="UP000698059"/>
    </source>
</evidence>
<keyword evidence="3 4" id="KW-0067">ATP-binding</keyword>
<feature type="domain" description="ATP-grasp" evidence="5">
    <location>
        <begin position="137"/>
        <end position="335"/>
    </location>
</feature>
<accession>A0ABS2LEU6</accession>
<dbReference type="PROSITE" id="PS50975">
    <property type="entry name" value="ATP_GRASP"/>
    <property type="match status" value="1"/>
</dbReference>
<evidence type="ECO:0000256" key="2">
    <source>
        <dbReference type="ARBA" id="ARBA00022741"/>
    </source>
</evidence>
<dbReference type="InterPro" id="IPR052032">
    <property type="entry name" value="ATP-dep_AA_Ligase"/>
</dbReference>
<dbReference type="PANTHER" id="PTHR43585:SF2">
    <property type="entry name" value="ATP-GRASP ENZYME FSQD"/>
    <property type="match status" value="1"/>
</dbReference>
<dbReference type="PANTHER" id="PTHR43585">
    <property type="entry name" value="FUMIPYRROLE BIOSYNTHESIS PROTEIN C"/>
    <property type="match status" value="1"/>
</dbReference>
<keyword evidence="7" id="KW-1185">Reference proteome</keyword>
<comment type="caution">
    <text evidence="6">The sequence shown here is derived from an EMBL/GenBank/DDBJ whole genome shotgun (WGS) entry which is preliminary data.</text>
</comment>
<organism evidence="6 7">
    <name type="scientific">Oerskovia jenensis</name>
    <dbReference type="NCBI Taxonomy" id="162169"/>
    <lineage>
        <taxon>Bacteria</taxon>
        <taxon>Bacillati</taxon>
        <taxon>Actinomycetota</taxon>
        <taxon>Actinomycetes</taxon>
        <taxon>Micrococcales</taxon>
        <taxon>Cellulomonadaceae</taxon>
        <taxon>Oerskovia</taxon>
    </lineage>
</organism>
<name>A0ABS2LEU6_9CELL</name>
<gene>
    <name evidence="6" type="ORF">JOD49_001868</name>
</gene>
<dbReference type="Pfam" id="PF13535">
    <property type="entry name" value="ATP-grasp_4"/>
    <property type="match status" value="1"/>
</dbReference>
<evidence type="ECO:0000259" key="5">
    <source>
        <dbReference type="PROSITE" id="PS50975"/>
    </source>
</evidence>
<dbReference type="SUPFAM" id="SSF56059">
    <property type="entry name" value="Glutathione synthetase ATP-binding domain-like"/>
    <property type="match status" value="1"/>
</dbReference>
<evidence type="ECO:0000256" key="3">
    <source>
        <dbReference type="ARBA" id="ARBA00022840"/>
    </source>
</evidence>
<evidence type="ECO:0000256" key="4">
    <source>
        <dbReference type="PROSITE-ProRule" id="PRU00409"/>
    </source>
</evidence>
<proteinExistence type="predicted"/>